<reference evidence="2" key="1">
    <citation type="submission" date="2021-03" db="EMBL/GenBank/DDBJ databases">
        <authorList>
            <person name="Tagirdzhanova G."/>
        </authorList>
    </citation>
    <scope>NUCLEOTIDE SEQUENCE</scope>
</reference>
<comment type="caution">
    <text evidence="2">The sequence shown here is derived from an EMBL/GenBank/DDBJ whole genome shotgun (WGS) entry which is preliminary data.</text>
</comment>
<feature type="compositionally biased region" description="Basic and acidic residues" evidence="1">
    <location>
        <begin position="120"/>
        <end position="140"/>
    </location>
</feature>
<evidence type="ECO:0000256" key="1">
    <source>
        <dbReference type="SAM" id="MobiDB-lite"/>
    </source>
</evidence>
<feature type="compositionally biased region" description="Basic residues" evidence="1">
    <location>
        <begin position="1"/>
        <end position="11"/>
    </location>
</feature>
<dbReference type="OrthoDB" id="5366972at2759"/>
<name>A0A8H3IJJ9_9LECA</name>
<protein>
    <submittedName>
        <fullName evidence="2">Uncharacterized protein</fullName>
    </submittedName>
</protein>
<evidence type="ECO:0000313" key="3">
    <source>
        <dbReference type="Proteomes" id="UP000664534"/>
    </source>
</evidence>
<dbReference type="EMBL" id="CAJPDT010000057">
    <property type="protein sequence ID" value="CAF9930412.1"/>
    <property type="molecule type" value="Genomic_DNA"/>
</dbReference>
<feature type="region of interest" description="Disordered" evidence="1">
    <location>
        <begin position="1"/>
        <end position="146"/>
    </location>
</feature>
<evidence type="ECO:0000313" key="2">
    <source>
        <dbReference type="EMBL" id="CAF9930412.1"/>
    </source>
</evidence>
<feature type="compositionally biased region" description="Polar residues" evidence="1">
    <location>
        <begin position="20"/>
        <end position="35"/>
    </location>
</feature>
<gene>
    <name evidence="2" type="ORF">IMSHALPRED_008166</name>
</gene>
<dbReference type="AlphaFoldDB" id="A0A8H3IJJ9"/>
<keyword evidence="3" id="KW-1185">Reference proteome</keyword>
<organism evidence="2 3">
    <name type="scientific">Imshaugia aleurites</name>
    <dbReference type="NCBI Taxonomy" id="172621"/>
    <lineage>
        <taxon>Eukaryota</taxon>
        <taxon>Fungi</taxon>
        <taxon>Dikarya</taxon>
        <taxon>Ascomycota</taxon>
        <taxon>Pezizomycotina</taxon>
        <taxon>Lecanoromycetes</taxon>
        <taxon>OSLEUM clade</taxon>
        <taxon>Lecanoromycetidae</taxon>
        <taxon>Lecanorales</taxon>
        <taxon>Lecanorineae</taxon>
        <taxon>Parmeliaceae</taxon>
        <taxon>Imshaugia</taxon>
    </lineage>
</organism>
<sequence>MAPSKQGKKSQKPSSQQPPREQSMTGTSKGKQTMQALPEQPVQASSASKRPPGPPPPQAQTEQSTQGTSKGKQTVRPPPEQPVQANPTSEKSRQLPLRLSTQTDSEATQSTPKQPAQPESKGKQPLEPPVKEQAQDDHKGKQPMRKPLLPIPECIIARIPVDRDAPIKRVRLFIMCEVGRHPQTFFFKNLPETGPYWGCENYKASTATRIVRLVVDGVPSHYFLLVCRGEHPKVTSPRNCNAVFGDIHVPVFNDAFVFKLGDPEINENGWARFVNIEANIGSVEWLPGAVREAASLVDNAEPKHANPGFPNLEDYADEETRKMDAESLDRWKRDIAKAERKAGSGYPVYRLPQLTDLERMHAIMIKRLRKVTSWIWFQSEEEGSEFGVSSDTLFNTTCWALCAIENSAADVHAIRQGTSDDKAIEAIDRIKTTFQEAWESFVKVKGLVNANVANEAREILASDGEPRKKLLLAYLDHTMMMYDVWKEKEKLKLADKA</sequence>
<dbReference type="Proteomes" id="UP000664534">
    <property type="component" value="Unassembled WGS sequence"/>
</dbReference>
<feature type="compositionally biased region" description="Polar residues" evidence="1">
    <location>
        <begin position="99"/>
        <end position="114"/>
    </location>
</feature>
<proteinExistence type="predicted"/>
<feature type="compositionally biased region" description="Polar residues" evidence="1">
    <location>
        <begin position="59"/>
        <end position="72"/>
    </location>
</feature>
<accession>A0A8H3IJJ9</accession>